<feature type="transmembrane region" description="Helical" evidence="7">
    <location>
        <begin position="316"/>
        <end position="349"/>
    </location>
</feature>
<keyword evidence="3 7" id="KW-0812">Transmembrane</keyword>
<keyword evidence="5 7" id="KW-0472">Membrane</keyword>
<evidence type="ECO:0000313" key="10">
    <source>
        <dbReference type="EMBL" id="GGD29086.1"/>
    </source>
</evidence>
<comment type="similarity">
    <text evidence="6">Belongs to the ABC-4 integral membrane protein family.</text>
</comment>
<comment type="subcellular location">
    <subcellularLocation>
        <location evidence="1">Cell membrane</location>
        <topology evidence="1">Multi-pass membrane protein</topology>
    </subcellularLocation>
</comment>
<feature type="transmembrane region" description="Helical" evidence="7">
    <location>
        <begin position="355"/>
        <end position="378"/>
    </location>
</feature>
<dbReference type="PANTHER" id="PTHR30572:SF4">
    <property type="entry name" value="ABC TRANSPORTER PERMEASE YTRF"/>
    <property type="match status" value="1"/>
</dbReference>
<keyword evidence="4 7" id="KW-1133">Transmembrane helix</keyword>
<dbReference type="Pfam" id="PF02687">
    <property type="entry name" value="FtsX"/>
    <property type="match status" value="1"/>
</dbReference>
<comment type="caution">
    <text evidence="10">The sequence shown here is derived from an EMBL/GenBank/DDBJ whole genome shotgun (WGS) entry which is preliminary data.</text>
</comment>
<evidence type="ECO:0000256" key="6">
    <source>
        <dbReference type="ARBA" id="ARBA00038076"/>
    </source>
</evidence>
<dbReference type="EMBL" id="BMIN01000029">
    <property type="protein sequence ID" value="GGD29086.1"/>
    <property type="molecule type" value="Genomic_DNA"/>
</dbReference>
<feature type="transmembrane region" description="Helical" evidence="7">
    <location>
        <begin position="21"/>
        <end position="42"/>
    </location>
</feature>
<keyword evidence="2" id="KW-1003">Cell membrane</keyword>
<dbReference type="InterPro" id="IPR025857">
    <property type="entry name" value="MacB_PCD"/>
</dbReference>
<feature type="domain" description="ABC3 transporter permease C-terminal" evidence="8">
    <location>
        <begin position="275"/>
        <end position="388"/>
    </location>
</feature>
<reference evidence="11" key="1">
    <citation type="journal article" date="2019" name="Int. J. Syst. Evol. Microbiol.">
        <title>The Global Catalogue of Microorganisms (GCM) 10K type strain sequencing project: providing services to taxonomists for standard genome sequencing and annotation.</title>
        <authorList>
            <consortium name="The Broad Institute Genomics Platform"/>
            <consortium name="The Broad Institute Genome Sequencing Center for Infectious Disease"/>
            <person name="Wu L."/>
            <person name="Ma J."/>
        </authorList>
    </citation>
    <scope>NUCLEOTIDE SEQUENCE [LARGE SCALE GENOMIC DNA]</scope>
    <source>
        <strain evidence="11">CGMCC 1.15353</strain>
    </source>
</reference>
<evidence type="ECO:0000256" key="4">
    <source>
        <dbReference type="ARBA" id="ARBA00022989"/>
    </source>
</evidence>
<name>A0ABQ1QIQ0_9BACI</name>
<dbReference type="RefSeq" id="WP_188656173.1">
    <property type="nucleotide sequence ID" value="NZ_BMIN01000029.1"/>
</dbReference>
<accession>A0ABQ1QIQ0</accession>
<evidence type="ECO:0000259" key="8">
    <source>
        <dbReference type="Pfam" id="PF02687"/>
    </source>
</evidence>
<feature type="domain" description="MacB-like periplasmic core" evidence="9">
    <location>
        <begin position="21"/>
        <end position="238"/>
    </location>
</feature>
<dbReference type="Pfam" id="PF12704">
    <property type="entry name" value="MacB_PCD"/>
    <property type="match status" value="1"/>
</dbReference>
<sequence length="395" mass="43197">MSFIENFKMALFSIFSHKLRSVLTMLGIIIGVSSVVIIVAIGKGGEHLLKSQISSSENNLQIIYQPNNPTQSPNNITDGNFNNSDINLLKSIPEVEDAVGLSSRVVELEYNKTANESTTVLSVNHNYIKEHNFEFVNGINFTRKNISSGERIAIVNQESVKRLFDSQNPLGEIFWLSGQPIKVIGITKNSKEAFGLDTDIYLPESTYKVVFNENNYNQLTLKVKDADSLKTAGEKAQKLLNQAHNTEDSYQVINFKEISKGIENVTSTMTLIISSIAGISLVVGGVGVMNIMLVSVTERTREIGVRKALGATKQQILTQFLIESVTISIIGGLLGVVIGIGISTIISLVAGWPVLISWSILIIGIIFPMIIGVLFGIIPANKAAKLTPIESLRYE</sequence>
<evidence type="ECO:0000256" key="7">
    <source>
        <dbReference type="SAM" id="Phobius"/>
    </source>
</evidence>
<proteinExistence type="inferred from homology"/>
<evidence type="ECO:0000259" key="9">
    <source>
        <dbReference type="Pfam" id="PF12704"/>
    </source>
</evidence>
<dbReference type="InterPro" id="IPR050250">
    <property type="entry name" value="Macrolide_Exporter_MacB"/>
</dbReference>
<evidence type="ECO:0000256" key="1">
    <source>
        <dbReference type="ARBA" id="ARBA00004651"/>
    </source>
</evidence>
<dbReference type="PANTHER" id="PTHR30572">
    <property type="entry name" value="MEMBRANE COMPONENT OF TRANSPORTER-RELATED"/>
    <property type="match status" value="1"/>
</dbReference>
<keyword evidence="11" id="KW-1185">Reference proteome</keyword>
<organism evidence="10 11">
    <name type="scientific">Pontibacillus salipaludis</name>
    <dbReference type="NCBI Taxonomy" id="1697394"/>
    <lineage>
        <taxon>Bacteria</taxon>
        <taxon>Bacillati</taxon>
        <taxon>Bacillota</taxon>
        <taxon>Bacilli</taxon>
        <taxon>Bacillales</taxon>
        <taxon>Bacillaceae</taxon>
        <taxon>Pontibacillus</taxon>
    </lineage>
</organism>
<evidence type="ECO:0000256" key="3">
    <source>
        <dbReference type="ARBA" id="ARBA00022692"/>
    </source>
</evidence>
<dbReference type="InterPro" id="IPR003838">
    <property type="entry name" value="ABC3_permease_C"/>
</dbReference>
<evidence type="ECO:0000256" key="5">
    <source>
        <dbReference type="ARBA" id="ARBA00023136"/>
    </source>
</evidence>
<evidence type="ECO:0000313" key="11">
    <source>
        <dbReference type="Proteomes" id="UP000642571"/>
    </source>
</evidence>
<dbReference type="Proteomes" id="UP000642571">
    <property type="component" value="Unassembled WGS sequence"/>
</dbReference>
<feature type="transmembrane region" description="Helical" evidence="7">
    <location>
        <begin position="271"/>
        <end position="296"/>
    </location>
</feature>
<evidence type="ECO:0000256" key="2">
    <source>
        <dbReference type="ARBA" id="ARBA00022475"/>
    </source>
</evidence>
<protein>
    <submittedName>
        <fullName evidence="10">ABC transporter permease YknZ</fullName>
    </submittedName>
</protein>
<gene>
    <name evidence="10" type="primary">yknZ</name>
    <name evidence="10" type="ORF">GCM10011389_40820</name>
</gene>